<sequence>MSLLNSPISVGNIELKNRLVMPPMATEKSDENGNVTEKLCEYYSEKSKGGYIGLIITEHSFVSPEGKASKGQLSISKDADIEGMKKIVSAIHRNDTKVFAQINHAGGARKKEISEYELLSASSIKVPRAGISDSLPKEMTLDDIQRIIDDFAKAALRAKKAGYDGIEIHSAHGYLLNQFFSPLTNKRKDKYNGTTLQGRIQLHLEIIEAISNVVGSTYPIALRLGACDYIEGGITIQDSIYACKEFEKAGVDLLDISGGFCSYINPVIKEQGYFSELSEEIKKAVDIPVILTGGILEASFAEKLLETRKADIIGIGRAILRDSEWAKTAIHSLG</sequence>
<dbReference type="EMBL" id="MAPZ01000020">
    <property type="protein sequence ID" value="OBY10381.1"/>
    <property type="molecule type" value="Genomic_DNA"/>
</dbReference>
<protein>
    <submittedName>
        <fullName evidence="4">NADH oxidase</fullName>
    </submittedName>
</protein>
<dbReference type="CDD" id="cd02803">
    <property type="entry name" value="OYE_like_FMN_family"/>
    <property type="match status" value="1"/>
</dbReference>
<evidence type="ECO:0000256" key="2">
    <source>
        <dbReference type="ARBA" id="ARBA00023002"/>
    </source>
</evidence>
<dbReference type="GO" id="GO:0016491">
    <property type="term" value="F:oxidoreductase activity"/>
    <property type="evidence" value="ECO:0007669"/>
    <property type="project" value="UniProtKB-KW"/>
</dbReference>
<dbReference type="SUPFAM" id="SSF51395">
    <property type="entry name" value="FMN-linked oxidoreductases"/>
    <property type="match status" value="1"/>
</dbReference>
<name>A0A174S9H4_9CLOT</name>
<dbReference type="GO" id="GO:0010181">
    <property type="term" value="F:FMN binding"/>
    <property type="evidence" value="ECO:0007669"/>
    <property type="project" value="InterPro"/>
</dbReference>
<dbReference type="InterPro" id="IPR013785">
    <property type="entry name" value="Aldolase_TIM"/>
</dbReference>
<dbReference type="AlphaFoldDB" id="A0A174S9H4"/>
<accession>A0A174S9H4</accession>
<evidence type="ECO:0000259" key="3">
    <source>
        <dbReference type="Pfam" id="PF00724"/>
    </source>
</evidence>
<dbReference type="RefSeq" id="WP_055183678.1">
    <property type="nucleotide sequence ID" value="NZ_CZBQ01000003.1"/>
</dbReference>
<dbReference type="InterPro" id="IPR001155">
    <property type="entry name" value="OxRdtase_FMN_N"/>
</dbReference>
<evidence type="ECO:0000256" key="1">
    <source>
        <dbReference type="ARBA" id="ARBA00022630"/>
    </source>
</evidence>
<organism evidence="4 5">
    <name type="scientific">Clostridium paraputrificum</name>
    <dbReference type="NCBI Taxonomy" id="29363"/>
    <lineage>
        <taxon>Bacteria</taxon>
        <taxon>Bacillati</taxon>
        <taxon>Bacillota</taxon>
        <taxon>Clostridia</taxon>
        <taxon>Eubacteriales</taxon>
        <taxon>Clostridiaceae</taxon>
        <taxon>Clostridium</taxon>
    </lineage>
</organism>
<dbReference type="OrthoDB" id="9772736at2"/>
<dbReference type="Proteomes" id="UP000092714">
    <property type="component" value="Unassembled WGS sequence"/>
</dbReference>
<keyword evidence="1" id="KW-0285">Flavoprotein</keyword>
<evidence type="ECO:0000313" key="5">
    <source>
        <dbReference type="Proteomes" id="UP000092714"/>
    </source>
</evidence>
<dbReference type="PANTHER" id="PTHR43656:SF2">
    <property type="entry name" value="BINDING OXIDOREDUCTASE, PUTATIVE (AFU_ORTHOLOGUE AFUA_2G08260)-RELATED"/>
    <property type="match status" value="1"/>
</dbReference>
<evidence type="ECO:0000313" key="4">
    <source>
        <dbReference type="EMBL" id="OBY10381.1"/>
    </source>
</evidence>
<dbReference type="Gene3D" id="3.20.20.70">
    <property type="entry name" value="Aldolase class I"/>
    <property type="match status" value="1"/>
</dbReference>
<dbReference type="PANTHER" id="PTHR43656">
    <property type="entry name" value="BINDING OXIDOREDUCTASE, PUTATIVE (AFU_ORTHOLOGUE AFUA_2G08260)-RELATED"/>
    <property type="match status" value="1"/>
</dbReference>
<dbReference type="Pfam" id="PF00724">
    <property type="entry name" value="Oxidored_FMN"/>
    <property type="match status" value="1"/>
</dbReference>
<feature type="domain" description="NADH:flavin oxidoreductase/NADH oxidase N-terminal" evidence="3">
    <location>
        <begin position="6"/>
        <end position="330"/>
    </location>
</feature>
<keyword evidence="5" id="KW-1185">Reference proteome</keyword>
<proteinExistence type="predicted"/>
<comment type="caution">
    <text evidence="4">The sequence shown here is derived from an EMBL/GenBank/DDBJ whole genome shotgun (WGS) entry which is preliminary data.</text>
</comment>
<reference evidence="4 5" key="1">
    <citation type="submission" date="2016-06" db="EMBL/GenBank/DDBJ databases">
        <authorList>
            <person name="Kjaerup R.B."/>
            <person name="Dalgaard T.S."/>
            <person name="Juul-Madsen H.R."/>
        </authorList>
    </citation>
    <scope>NUCLEOTIDE SEQUENCE [LARGE SCALE GENOMIC DNA]</scope>
    <source>
        <strain evidence="4 5">373-A1</strain>
    </source>
</reference>
<gene>
    <name evidence="4" type="ORF">CP373A1_10800</name>
</gene>
<keyword evidence="2" id="KW-0560">Oxidoreductase</keyword>
<dbReference type="InterPro" id="IPR051799">
    <property type="entry name" value="NADH_flavin_oxidoreductase"/>
</dbReference>